<gene>
    <name evidence="2" type="ORF">GCM10023235_08850</name>
</gene>
<accession>A0ABP9DGN8</accession>
<dbReference type="InterPro" id="IPR022062">
    <property type="entry name" value="DUF3618"/>
</dbReference>
<sequence>MSPRHSTDRVAPDVAELTSQIVDTHEQLADTVGELAAAMDVGARVRAASEQAKANVGRAADRVGRRIGSTGDRMVRAVVGRRPETSTRELVLQTARFSGPVLAGLGGVMLGAAAVLAVARRR</sequence>
<keyword evidence="3" id="KW-1185">Reference proteome</keyword>
<evidence type="ECO:0008006" key="4">
    <source>
        <dbReference type="Google" id="ProtNLM"/>
    </source>
</evidence>
<keyword evidence="1" id="KW-0472">Membrane</keyword>
<dbReference type="Proteomes" id="UP001501752">
    <property type="component" value="Unassembled WGS sequence"/>
</dbReference>
<evidence type="ECO:0000256" key="1">
    <source>
        <dbReference type="SAM" id="Phobius"/>
    </source>
</evidence>
<dbReference type="RefSeq" id="WP_345695424.1">
    <property type="nucleotide sequence ID" value="NZ_BAABIS010000001.1"/>
</dbReference>
<evidence type="ECO:0000313" key="3">
    <source>
        <dbReference type="Proteomes" id="UP001501752"/>
    </source>
</evidence>
<name>A0ABP9DGN8_9ACTN</name>
<comment type="caution">
    <text evidence="2">The sequence shown here is derived from an EMBL/GenBank/DDBJ whole genome shotgun (WGS) entry which is preliminary data.</text>
</comment>
<dbReference type="EMBL" id="BAABIS010000001">
    <property type="protein sequence ID" value="GAA4836209.1"/>
    <property type="molecule type" value="Genomic_DNA"/>
</dbReference>
<organism evidence="2 3">
    <name type="scientific">Kitasatospora terrestris</name>
    <dbReference type="NCBI Taxonomy" id="258051"/>
    <lineage>
        <taxon>Bacteria</taxon>
        <taxon>Bacillati</taxon>
        <taxon>Actinomycetota</taxon>
        <taxon>Actinomycetes</taxon>
        <taxon>Kitasatosporales</taxon>
        <taxon>Streptomycetaceae</taxon>
        <taxon>Kitasatospora</taxon>
    </lineage>
</organism>
<dbReference type="Pfam" id="PF12277">
    <property type="entry name" value="DUF3618"/>
    <property type="match status" value="1"/>
</dbReference>
<proteinExistence type="predicted"/>
<keyword evidence="1" id="KW-0812">Transmembrane</keyword>
<keyword evidence="1" id="KW-1133">Transmembrane helix</keyword>
<feature type="transmembrane region" description="Helical" evidence="1">
    <location>
        <begin position="97"/>
        <end position="119"/>
    </location>
</feature>
<protein>
    <recommendedName>
        <fullName evidence="4">DUF3618 domain-containing protein</fullName>
    </recommendedName>
</protein>
<evidence type="ECO:0000313" key="2">
    <source>
        <dbReference type="EMBL" id="GAA4836209.1"/>
    </source>
</evidence>
<reference evidence="3" key="1">
    <citation type="journal article" date="2019" name="Int. J. Syst. Evol. Microbiol.">
        <title>The Global Catalogue of Microorganisms (GCM) 10K type strain sequencing project: providing services to taxonomists for standard genome sequencing and annotation.</title>
        <authorList>
            <consortium name="The Broad Institute Genomics Platform"/>
            <consortium name="The Broad Institute Genome Sequencing Center for Infectious Disease"/>
            <person name="Wu L."/>
            <person name="Ma J."/>
        </authorList>
    </citation>
    <scope>NUCLEOTIDE SEQUENCE [LARGE SCALE GENOMIC DNA]</scope>
    <source>
        <strain evidence="3">JCM 13006</strain>
    </source>
</reference>